<accession>A0A3G7U767</accession>
<dbReference type="InterPro" id="IPR005119">
    <property type="entry name" value="LysR_subst-bd"/>
</dbReference>
<gene>
    <name evidence="2" type="ORF">C4K03_3032</name>
</gene>
<organism evidence="2 3">
    <name type="scientific">Pseudomonas synxantha</name>
    <dbReference type="NCBI Taxonomy" id="47883"/>
    <lineage>
        <taxon>Bacteria</taxon>
        <taxon>Pseudomonadati</taxon>
        <taxon>Pseudomonadota</taxon>
        <taxon>Gammaproteobacteria</taxon>
        <taxon>Pseudomonadales</taxon>
        <taxon>Pseudomonadaceae</taxon>
        <taxon>Pseudomonas</taxon>
    </lineage>
</organism>
<dbReference type="Pfam" id="PF03466">
    <property type="entry name" value="LysR_substrate"/>
    <property type="match status" value="1"/>
</dbReference>
<evidence type="ECO:0000313" key="3">
    <source>
        <dbReference type="Proteomes" id="UP000268696"/>
    </source>
</evidence>
<dbReference type="AlphaFoldDB" id="A0A3G7U767"/>
<dbReference type="EMBL" id="CP027754">
    <property type="protein sequence ID" value="AZE55187.1"/>
    <property type="molecule type" value="Genomic_DNA"/>
</dbReference>
<sequence>MLTIGAISTAMFDVLPGVIEQLKTQYPQLTVSFREIDSVEAIPALEAGDIDLAFARLDGDFGASIQSSLTHALLSHTHRYINRGTGS</sequence>
<dbReference type="Gene3D" id="3.40.190.10">
    <property type="entry name" value="Periplasmic binding protein-like II"/>
    <property type="match status" value="1"/>
</dbReference>
<proteinExistence type="predicted"/>
<dbReference type="SUPFAM" id="SSF53850">
    <property type="entry name" value="Periplasmic binding protein-like II"/>
    <property type="match status" value="1"/>
</dbReference>
<name>A0A3G7U767_9PSED</name>
<evidence type="ECO:0000259" key="1">
    <source>
        <dbReference type="Pfam" id="PF03466"/>
    </source>
</evidence>
<dbReference type="Proteomes" id="UP000268696">
    <property type="component" value="Chromosome"/>
</dbReference>
<feature type="domain" description="LysR substrate-binding" evidence="1">
    <location>
        <begin position="2"/>
        <end position="59"/>
    </location>
</feature>
<protein>
    <submittedName>
        <fullName evidence="2">Transcriptional regulator, LysR family</fullName>
    </submittedName>
</protein>
<evidence type="ECO:0000313" key="2">
    <source>
        <dbReference type="EMBL" id="AZE55187.1"/>
    </source>
</evidence>
<reference evidence="2 3" key="1">
    <citation type="submission" date="2018-03" db="EMBL/GenBank/DDBJ databases">
        <title>Diversity of phytobeneficial traits revealed by whole-genome analysis of worldwide-isolated phenazine-producing Pseudomonas spp.</title>
        <authorList>
            <person name="Biessy A."/>
            <person name="Novinscak A."/>
            <person name="Blom J."/>
            <person name="Leger G."/>
            <person name="Thomashow L.S."/>
            <person name="Cazorla F.M."/>
            <person name="Josic D."/>
            <person name="Filion M."/>
        </authorList>
    </citation>
    <scope>NUCLEOTIDE SEQUENCE [LARGE SCALE GENOMIC DNA]</scope>
    <source>
        <strain evidence="2 3">30B</strain>
    </source>
</reference>